<dbReference type="GO" id="GO:0016192">
    <property type="term" value="P:vesicle-mediated transport"/>
    <property type="evidence" value="ECO:0007669"/>
    <property type="project" value="UniProtKB-KW"/>
</dbReference>
<keyword evidence="6" id="KW-0333">Golgi apparatus</keyword>
<dbReference type="InterPro" id="IPR024340">
    <property type="entry name" value="Sec16_CCD"/>
</dbReference>
<dbReference type="GO" id="GO:0007030">
    <property type="term" value="P:Golgi organization"/>
    <property type="evidence" value="ECO:0007669"/>
    <property type="project" value="TreeGrafter"/>
</dbReference>
<evidence type="ECO:0000256" key="7">
    <source>
        <dbReference type="SAM" id="MobiDB-lite"/>
    </source>
</evidence>
<dbReference type="EMBL" id="JAQIZT010000001">
    <property type="protein sequence ID" value="KAJ7011399.1"/>
    <property type="molecule type" value="Genomic_DNA"/>
</dbReference>
<feature type="compositionally biased region" description="Low complexity" evidence="7">
    <location>
        <begin position="1088"/>
        <end position="1107"/>
    </location>
</feature>
<dbReference type="PANTHER" id="PTHR13402">
    <property type="entry name" value="RGPR-RELATED"/>
    <property type="match status" value="1"/>
</dbReference>
<dbReference type="Gene3D" id="1.25.40.1030">
    <property type="match status" value="1"/>
</dbReference>
<feature type="compositionally biased region" description="Basic and acidic residues" evidence="7">
    <location>
        <begin position="1073"/>
        <end position="1087"/>
    </location>
</feature>
<evidence type="ECO:0000256" key="6">
    <source>
        <dbReference type="RuleBase" id="RU364101"/>
    </source>
</evidence>
<evidence type="ECO:0000256" key="3">
    <source>
        <dbReference type="ARBA" id="ARBA00022448"/>
    </source>
</evidence>
<keyword evidence="6" id="KW-0653">Protein transport</keyword>
<reference evidence="10 11" key="1">
    <citation type="journal article" date="2023" name="Mol. Ecol. Resour.">
        <title>Chromosome-level genome assembly of a triploid poplar Populus alba 'Berolinensis'.</title>
        <authorList>
            <person name="Chen S."/>
            <person name="Yu Y."/>
            <person name="Wang X."/>
            <person name="Wang S."/>
            <person name="Zhang T."/>
            <person name="Zhou Y."/>
            <person name="He R."/>
            <person name="Meng N."/>
            <person name="Wang Y."/>
            <person name="Liu W."/>
            <person name="Liu Z."/>
            <person name="Liu J."/>
            <person name="Guo Q."/>
            <person name="Huang H."/>
            <person name="Sederoff R.R."/>
            <person name="Wang G."/>
            <person name="Qu G."/>
            <person name="Chen S."/>
        </authorList>
    </citation>
    <scope>NUCLEOTIDE SEQUENCE [LARGE SCALE GENOMIC DNA]</scope>
    <source>
        <strain evidence="10">SC-2020</strain>
    </source>
</reference>
<keyword evidence="6" id="KW-0472">Membrane</keyword>
<feature type="region of interest" description="Disordered" evidence="7">
    <location>
        <begin position="1340"/>
        <end position="1381"/>
    </location>
</feature>
<dbReference type="GO" id="GO:0070973">
    <property type="term" value="P:protein localization to endoplasmic reticulum exit site"/>
    <property type="evidence" value="ECO:0007669"/>
    <property type="project" value="TreeGrafter"/>
</dbReference>
<keyword evidence="11" id="KW-1185">Reference proteome</keyword>
<name>A0AAD6RLT2_9ROSI</name>
<gene>
    <name evidence="10" type="ORF">NC653_001738</name>
</gene>
<dbReference type="GO" id="GO:0015031">
    <property type="term" value="P:protein transport"/>
    <property type="evidence" value="ECO:0007669"/>
    <property type="project" value="UniProtKB-KW"/>
</dbReference>
<feature type="region of interest" description="Disordered" evidence="7">
    <location>
        <begin position="1011"/>
        <end position="1049"/>
    </location>
</feature>
<feature type="region of interest" description="Disordered" evidence="7">
    <location>
        <begin position="1273"/>
        <end position="1297"/>
    </location>
</feature>
<dbReference type="Pfam" id="PF12932">
    <property type="entry name" value="Sec16"/>
    <property type="match status" value="1"/>
</dbReference>
<evidence type="ECO:0000256" key="5">
    <source>
        <dbReference type="ARBA" id="ARBA00022892"/>
    </source>
</evidence>
<keyword evidence="3 6" id="KW-0813">Transport</keyword>
<feature type="region of interest" description="Disordered" evidence="7">
    <location>
        <begin position="1062"/>
        <end position="1107"/>
    </location>
</feature>
<organism evidence="10 11">
    <name type="scientific">Populus alba x Populus x berolinensis</name>
    <dbReference type="NCBI Taxonomy" id="444605"/>
    <lineage>
        <taxon>Eukaryota</taxon>
        <taxon>Viridiplantae</taxon>
        <taxon>Streptophyta</taxon>
        <taxon>Embryophyta</taxon>
        <taxon>Tracheophyta</taxon>
        <taxon>Spermatophyta</taxon>
        <taxon>Magnoliopsida</taxon>
        <taxon>eudicotyledons</taxon>
        <taxon>Gunneridae</taxon>
        <taxon>Pentapetalae</taxon>
        <taxon>rosids</taxon>
        <taxon>fabids</taxon>
        <taxon>Malpighiales</taxon>
        <taxon>Salicaceae</taxon>
        <taxon>Saliceae</taxon>
        <taxon>Populus</taxon>
    </lineage>
</organism>
<dbReference type="Pfam" id="PF12931">
    <property type="entry name" value="TPR_Sec16"/>
    <property type="match status" value="1"/>
</dbReference>
<evidence type="ECO:0000256" key="4">
    <source>
        <dbReference type="ARBA" id="ARBA00022824"/>
    </source>
</evidence>
<feature type="domain" description="Sec16 central conserved" evidence="9">
    <location>
        <begin position="538"/>
        <end position="661"/>
    </location>
</feature>
<feature type="domain" description="Sec16 Sec23-binding" evidence="8">
    <location>
        <begin position="723"/>
        <end position="982"/>
    </location>
</feature>
<dbReference type="GO" id="GO:0070971">
    <property type="term" value="C:endoplasmic reticulum exit site"/>
    <property type="evidence" value="ECO:0007669"/>
    <property type="project" value="TreeGrafter"/>
</dbReference>
<feature type="compositionally biased region" description="Polar residues" evidence="7">
    <location>
        <begin position="1357"/>
        <end position="1377"/>
    </location>
</feature>
<dbReference type="Proteomes" id="UP001164929">
    <property type="component" value="Chromosome 1"/>
</dbReference>
<comment type="similarity">
    <text evidence="2 6">Belongs to the SEC16 family.</text>
</comment>
<accession>A0AAD6RLT2</accession>
<protein>
    <recommendedName>
        <fullName evidence="6">Protein transport protein sec16</fullName>
    </recommendedName>
</protein>
<proteinExistence type="inferred from homology"/>
<dbReference type="CDD" id="cd09233">
    <property type="entry name" value="ACE1-Sec16-like"/>
    <property type="match status" value="1"/>
</dbReference>
<dbReference type="GO" id="GO:0000139">
    <property type="term" value="C:Golgi membrane"/>
    <property type="evidence" value="ECO:0007669"/>
    <property type="project" value="UniProtKB-SubCell"/>
</dbReference>
<feature type="compositionally biased region" description="Polar residues" evidence="7">
    <location>
        <begin position="1037"/>
        <end position="1049"/>
    </location>
</feature>
<feature type="region of interest" description="Disordered" evidence="7">
    <location>
        <begin position="1205"/>
        <end position="1224"/>
    </location>
</feature>
<evidence type="ECO:0000259" key="8">
    <source>
        <dbReference type="Pfam" id="PF12931"/>
    </source>
</evidence>
<evidence type="ECO:0000256" key="1">
    <source>
        <dbReference type="ARBA" id="ARBA00004240"/>
    </source>
</evidence>
<keyword evidence="5 6" id="KW-0931">ER-Golgi transport</keyword>
<evidence type="ECO:0000313" key="11">
    <source>
        <dbReference type="Proteomes" id="UP001164929"/>
    </source>
</evidence>
<keyword evidence="4 6" id="KW-0256">Endoplasmic reticulum</keyword>
<dbReference type="GO" id="GO:0012507">
    <property type="term" value="C:ER to Golgi transport vesicle membrane"/>
    <property type="evidence" value="ECO:0007669"/>
    <property type="project" value="TreeGrafter"/>
</dbReference>
<dbReference type="InterPro" id="IPR024298">
    <property type="entry name" value="Sec16_Sec23-bd"/>
</dbReference>
<sequence>MATNPPFNVMEDQTDEDFFDKLVDDDFGPPDLDSGPKFTEGSDSDEAKAFANLSIEDTKGGFEGKVENDGAGLDGVKAEESNALESGNSLGSSDGVIESNNDGIGSEVVPETTVCQSSGSLKSGVKEVGWGSFYADSADNGNHGFGSSSDFFNDFGGGSEDFPANIVQSASNVENRGGGGLDNSVSYEQYQDGSQVYGGSVMESVNGQDLSSSQYWENMYPGWKHDANTGQWYQVDAFDATASMQGSVDGALGVECVAASASFSDGKAEVNYLQQTSQSVVGTVAETSTTESVSSWNQVSVANNNGYPEHMVFDPQYPGWYYDTMVGEWRSLDSYTPSAQSTTVQTIDRQNQNGFAFSNPYSPNSSSMNAEYGQAEKYGYQGYNSQGLHGSGGESYGSYNQQGLNMWQPQTAAKTDTISNFGGNQQLENLYGSNVSMNNHVDQQNAFNYSGTVPSYDKASQGYAEANGFVGSQSFVHGGNFSQKSNKETVKQNEQAICSNDYFSSQKQASVPHQSFQSNQQFSYAPNTGRSSAGRPPHALVTFGFGGKLIVMKDSSSLRKTSFSSQDHVGGSISVMNLMEIILGSSDNASSVGGGTCSYFHALCQQSFPGPLVGGNVGNKELNKWIDERIAHSESLGVNHRKGEVLRLLLALLKIACQHYGKLRSPFGTDNLLKESDAPESAVAKLFASAKKNSTHFSEYGALDHCLQNMPSEGQIRATASEVQHLLVSGRKKEALQCAQEGQLWGPALVLASQLGDQYYVDTVKLMALHQLVAGSPLRTLCLLIAGQPAEVFSTDSNVHGGFPGDLSIPQQPVQFGANRMLDDWEENLAVITANRTKDDELVLMHLGDCLWKDRSEITAAHICYLIADANFESYSDTARLCLIGADHWKHPRTYANPEAIQRTELYEYSKVLGNSQFILLPFQPYKLIYAYMLAEVGKVSDSLKYCQAVLKSLKTGRAPEVETWKVLVLSLEERIRAHQQGGFTTNLAPGKIVGKLLNFFDSTAHRVVGGLPPPAPSASQGSVPDSHHQLVAPRVSGSQSTMTMSSLISSASTEPISEWAADGNKMTMHNRSVSEPDFGRSPRQDQADSSTQGTTSSTQSKASASVGSSRFGRFGFGSQLLQKTVGLVLRPRSDKQAKLGDKNKFYYDEKLKRWVEEGVEPAAEAAALAPPPTTLGFQNGGSDYNLKSALKNEVYLTDGNSTFKSPTSTDHPSGIPPIPASSNQFSARGRIGVRASNMANSCYPVGTPMYIEFLNPNLVIQLKWKNIQEDSATNEKPSTFNKENDYPQPSTSSSAMTMQRFPSMDNITRKGDMINGKDMVSSNSRRTASWSGSFSDSFSPPMAMESKSPGEALGMTPSSFMPSNQSMMRMPSSSSFGDELHEELPPSEVLRSWFFNHKSKKPCVGTIVQLVHLFIYWEEEMSVGSS</sequence>
<evidence type="ECO:0000259" key="9">
    <source>
        <dbReference type="Pfam" id="PF12932"/>
    </source>
</evidence>
<comment type="caution">
    <text evidence="10">The sequence shown here is derived from an EMBL/GenBank/DDBJ whole genome shotgun (WGS) entry which is preliminary data.</text>
</comment>
<dbReference type="PANTHER" id="PTHR13402:SF6">
    <property type="entry name" value="SECRETORY 16, ISOFORM I"/>
    <property type="match status" value="1"/>
</dbReference>
<comment type="subcellular location">
    <subcellularLocation>
        <location evidence="1">Endoplasmic reticulum</location>
    </subcellularLocation>
    <subcellularLocation>
        <location evidence="6">Golgi apparatus membrane</location>
    </subcellularLocation>
</comment>
<evidence type="ECO:0000313" key="10">
    <source>
        <dbReference type="EMBL" id="KAJ7011399.1"/>
    </source>
</evidence>
<evidence type="ECO:0000256" key="2">
    <source>
        <dbReference type="ARBA" id="ARBA00005927"/>
    </source>
</evidence>